<protein>
    <submittedName>
        <fullName evidence="1">Uncharacterized protein</fullName>
    </submittedName>
</protein>
<evidence type="ECO:0000313" key="1">
    <source>
        <dbReference type="EMBL" id="MPN38956.1"/>
    </source>
</evidence>
<accession>A0A645HK28</accession>
<sequence length="63" mass="7520">MLFGCCENKDGMCWRFLQRFKERVEGGLRQHVHFVNDVNLVLPDLRWYAHLVYEAAYVIYAVV</sequence>
<dbReference type="AlphaFoldDB" id="A0A645HK28"/>
<gene>
    <name evidence="1" type="ORF">SDC9_186481</name>
</gene>
<organism evidence="1">
    <name type="scientific">bioreactor metagenome</name>
    <dbReference type="NCBI Taxonomy" id="1076179"/>
    <lineage>
        <taxon>unclassified sequences</taxon>
        <taxon>metagenomes</taxon>
        <taxon>ecological metagenomes</taxon>
    </lineage>
</organism>
<name>A0A645HK28_9ZZZZ</name>
<reference evidence="1" key="1">
    <citation type="submission" date="2019-08" db="EMBL/GenBank/DDBJ databases">
        <authorList>
            <person name="Kucharzyk K."/>
            <person name="Murdoch R.W."/>
            <person name="Higgins S."/>
            <person name="Loffler F."/>
        </authorList>
    </citation>
    <scope>NUCLEOTIDE SEQUENCE</scope>
</reference>
<comment type="caution">
    <text evidence="1">The sequence shown here is derived from an EMBL/GenBank/DDBJ whole genome shotgun (WGS) entry which is preliminary data.</text>
</comment>
<dbReference type="EMBL" id="VSSQ01094496">
    <property type="protein sequence ID" value="MPN38956.1"/>
    <property type="molecule type" value="Genomic_DNA"/>
</dbReference>
<proteinExistence type="predicted"/>